<evidence type="ECO:0000256" key="7">
    <source>
        <dbReference type="RuleBase" id="RU363032"/>
    </source>
</evidence>
<feature type="transmembrane region" description="Helical" evidence="7">
    <location>
        <begin position="12"/>
        <end position="32"/>
    </location>
</feature>
<dbReference type="SUPFAM" id="SSF161098">
    <property type="entry name" value="MetI-like"/>
    <property type="match status" value="1"/>
</dbReference>
<evidence type="ECO:0000256" key="4">
    <source>
        <dbReference type="ARBA" id="ARBA00022692"/>
    </source>
</evidence>
<feature type="transmembrane region" description="Helical" evidence="7">
    <location>
        <begin position="112"/>
        <end position="132"/>
    </location>
</feature>
<dbReference type="EMBL" id="JBHUME010000011">
    <property type="protein sequence ID" value="MFD2614217.1"/>
    <property type="molecule type" value="Genomic_DNA"/>
</dbReference>
<dbReference type="PANTHER" id="PTHR43744:SF9">
    <property type="entry name" value="POLYGALACTURONAN_RHAMNOGALACTURONAN TRANSPORT SYSTEM PERMEASE PROTEIN YTCP"/>
    <property type="match status" value="1"/>
</dbReference>
<feature type="transmembrane region" description="Helical" evidence="7">
    <location>
        <begin position="44"/>
        <end position="62"/>
    </location>
</feature>
<proteinExistence type="inferred from homology"/>
<dbReference type="RefSeq" id="WP_377604840.1">
    <property type="nucleotide sequence ID" value="NZ_JBHUME010000011.1"/>
</dbReference>
<evidence type="ECO:0000313" key="9">
    <source>
        <dbReference type="EMBL" id="MFD2614217.1"/>
    </source>
</evidence>
<sequence>MVTNYSASERLFDYFIVAVLVLCGLSTLFPLIHILAISFSDKSAVAGGLVTMFPVHFSTASYEAVIKDGAFFRAFWVSVQRVVLGVGIQFAVTILTAYALSRSSSEFRSRNVYMWVLVFTMMFSGGLIPLYLTIKELHMLDTMWALVLPSAVPVFNVIVLMNFFKNLPKEMDEAGVIDGAGPWQLLWKIYLPLSLPSLATVTLFSFVGHWNAFFDGMVFLNSPEKVPLQTYLNQIIVQSAQPTTNMTVDEIERMAKLSDKTVNAAKILVSMLPILVIYPLLQRYFVTGITLGSVKE</sequence>
<accession>A0ABW5PJH4</accession>
<feature type="transmembrane region" description="Helical" evidence="7">
    <location>
        <begin position="144"/>
        <end position="164"/>
    </location>
</feature>
<comment type="similarity">
    <text evidence="7">Belongs to the binding-protein-dependent transport system permease family.</text>
</comment>
<keyword evidence="10" id="KW-1185">Reference proteome</keyword>
<evidence type="ECO:0000256" key="5">
    <source>
        <dbReference type="ARBA" id="ARBA00022989"/>
    </source>
</evidence>
<evidence type="ECO:0000313" key="10">
    <source>
        <dbReference type="Proteomes" id="UP001597541"/>
    </source>
</evidence>
<keyword evidence="3" id="KW-1003">Cell membrane</keyword>
<feature type="transmembrane region" description="Helical" evidence="7">
    <location>
        <begin position="264"/>
        <end position="281"/>
    </location>
</feature>
<dbReference type="CDD" id="cd06261">
    <property type="entry name" value="TM_PBP2"/>
    <property type="match status" value="1"/>
</dbReference>
<dbReference type="InterPro" id="IPR000515">
    <property type="entry name" value="MetI-like"/>
</dbReference>
<comment type="subcellular location">
    <subcellularLocation>
        <location evidence="1 7">Cell membrane</location>
        <topology evidence="1 7">Multi-pass membrane protein</topology>
    </subcellularLocation>
</comment>
<evidence type="ECO:0000256" key="6">
    <source>
        <dbReference type="ARBA" id="ARBA00023136"/>
    </source>
</evidence>
<keyword evidence="2 7" id="KW-0813">Transport</keyword>
<reference evidence="10" key="1">
    <citation type="journal article" date="2019" name="Int. J. Syst. Evol. Microbiol.">
        <title>The Global Catalogue of Microorganisms (GCM) 10K type strain sequencing project: providing services to taxonomists for standard genome sequencing and annotation.</title>
        <authorList>
            <consortium name="The Broad Institute Genomics Platform"/>
            <consortium name="The Broad Institute Genome Sequencing Center for Infectious Disease"/>
            <person name="Wu L."/>
            <person name="Ma J."/>
        </authorList>
    </citation>
    <scope>NUCLEOTIDE SEQUENCE [LARGE SCALE GENOMIC DNA]</scope>
    <source>
        <strain evidence="10">KCTC 3950</strain>
    </source>
</reference>
<comment type="caution">
    <text evidence="9">The sequence shown here is derived from an EMBL/GenBank/DDBJ whole genome shotgun (WGS) entry which is preliminary data.</text>
</comment>
<keyword evidence="5 7" id="KW-1133">Transmembrane helix</keyword>
<dbReference type="PROSITE" id="PS50928">
    <property type="entry name" value="ABC_TM1"/>
    <property type="match status" value="1"/>
</dbReference>
<feature type="transmembrane region" description="Helical" evidence="7">
    <location>
        <begin position="82"/>
        <end position="100"/>
    </location>
</feature>
<dbReference type="Pfam" id="PF00528">
    <property type="entry name" value="BPD_transp_1"/>
    <property type="match status" value="1"/>
</dbReference>
<dbReference type="PANTHER" id="PTHR43744">
    <property type="entry name" value="ABC TRANSPORTER PERMEASE PROTEIN MG189-RELATED-RELATED"/>
    <property type="match status" value="1"/>
</dbReference>
<keyword evidence="4 7" id="KW-0812">Transmembrane</keyword>
<feature type="domain" description="ABC transmembrane type-1" evidence="8">
    <location>
        <begin position="75"/>
        <end position="281"/>
    </location>
</feature>
<evidence type="ECO:0000256" key="3">
    <source>
        <dbReference type="ARBA" id="ARBA00022475"/>
    </source>
</evidence>
<protein>
    <submittedName>
        <fullName evidence="9">Carbohydrate ABC transporter permease</fullName>
    </submittedName>
</protein>
<feature type="transmembrane region" description="Helical" evidence="7">
    <location>
        <begin position="185"/>
        <end position="207"/>
    </location>
</feature>
<dbReference type="InterPro" id="IPR035906">
    <property type="entry name" value="MetI-like_sf"/>
</dbReference>
<organism evidence="9 10">
    <name type="scientific">Paenibacillus gansuensis</name>
    <dbReference type="NCBI Taxonomy" id="306542"/>
    <lineage>
        <taxon>Bacteria</taxon>
        <taxon>Bacillati</taxon>
        <taxon>Bacillota</taxon>
        <taxon>Bacilli</taxon>
        <taxon>Bacillales</taxon>
        <taxon>Paenibacillaceae</taxon>
        <taxon>Paenibacillus</taxon>
    </lineage>
</organism>
<evidence type="ECO:0000259" key="8">
    <source>
        <dbReference type="PROSITE" id="PS50928"/>
    </source>
</evidence>
<dbReference type="Gene3D" id="1.10.3720.10">
    <property type="entry name" value="MetI-like"/>
    <property type="match status" value="1"/>
</dbReference>
<gene>
    <name evidence="9" type="ORF">ACFSUF_17550</name>
</gene>
<evidence type="ECO:0000256" key="2">
    <source>
        <dbReference type="ARBA" id="ARBA00022448"/>
    </source>
</evidence>
<name>A0ABW5PJH4_9BACL</name>
<dbReference type="Proteomes" id="UP001597541">
    <property type="component" value="Unassembled WGS sequence"/>
</dbReference>
<keyword evidence="6 7" id="KW-0472">Membrane</keyword>
<evidence type="ECO:0000256" key="1">
    <source>
        <dbReference type="ARBA" id="ARBA00004651"/>
    </source>
</evidence>